<dbReference type="InterPro" id="IPR027417">
    <property type="entry name" value="P-loop_NTPase"/>
</dbReference>
<reference evidence="1 2" key="1">
    <citation type="submission" date="2016-10" db="EMBL/GenBank/DDBJ databases">
        <authorList>
            <person name="de Groot N.N."/>
        </authorList>
    </citation>
    <scope>NUCLEOTIDE SEQUENCE [LARGE SCALE GENOMIC DNA]</scope>
    <source>
        <strain evidence="1 2">CPCC 100156</strain>
    </source>
</reference>
<accession>A0A1G6UY96</accession>
<dbReference type="RefSeq" id="WP_090663773.1">
    <property type="nucleotide sequence ID" value="NZ_FMZX01000008.1"/>
</dbReference>
<dbReference type="Gene3D" id="3.40.50.300">
    <property type="entry name" value="P-loop containing nucleotide triphosphate hydrolases"/>
    <property type="match status" value="1"/>
</dbReference>
<dbReference type="InterPro" id="IPR017746">
    <property type="entry name" value="Cellulose_synthase_operon_BcsQ"/>
</dbReference>
<evidence type="ECO:0000313" key="2">
    <source>
        <dbReference type="Proteomes" id="UP000198925"/>
    </source>
</evidence>
<dbReference type="EMBL" id="FMZX01000008">
    <property type="protein sequence ID" value="SDD45627.1"/>
    <property type="molecule type" value="Genomic_DNA"/>
</dbReference>
<protein>
    <submittedName>
        <fullName evidence="1">Cellulose synthase operon protein YhjQ</fullName>
    </submittedName>
</protein>
<dbReference type="InterPro" id="IPR050678">
    <property type="entry name" value="DNA_Partitioning_ATPase"/>
</dbReference>
<gene>
    <name evidence="1" type="ORF">SAMN04487779_100845</name>
</gene>
<dbReference type="PANTHER" id="PTHR13696:SF99">
    <property type="entry name" value="COBYRINIC ACID AC-DIAMIDE SYNTHASE"/>
    <property type="match status" value="1"/>
</dbReference>
<proteinExistence type="predicted"/>
<dbReference type="Pfam" id="PF06564">
    <property type="entry name" value="CBP_BcsQ"/>
    <property type="match status" value="1"/>
</dbReference>
<dbReference type="SUPFAM" id="SSF52540">
    <property type="entry name" value="P-loop containing nucleoside triphosphate hydrolases"/>
    <property type="match status" value="1"/>
</dbReference>
<dbReference type="AlphaFoldDB" id="A0A1G6UY96"/>
<organism evidence="1 2">
    <name type="scientific">Belnapia rosea</name>
    <dbReference type="NCBI Taxonomy" id="938405"/>
    <lineage>
        <taxon>Bacteria</taxon>
        <taxon>Pseudomonadati</taxon>
        <taxon>Pseudomonadota</taxon>
        <taxon>Alphaproteobacteria</taxon>
        <taxon>Acetobacterales</taxon>
        <taxon>Roseomonadaceae</taxon>
        <taxon>Belnapia</taxon>
    </lineage>
</organism>
<dbReference type="Proteomes" id="UP000198925">
    <property type="component" value="Unassembled WGS sequence"/>
</dbReference>
<dbReference type="PANTHER" id="PTHR13696">
    <property type="entry name" value="P-LOOP CONTAINING NUCLEOSIDE TRIPHOSPHATE HYDROLASE"/>
    <property type="match status" value="1"/>
</dbReference>
<name>A0A1G6UY96_9PROT</name>
<evidence type="ECO:0000313" key="1">
    <source>
        <dbReference type="EMBL" id="SDD45627.1"/>
    </source>
</evidence>
<keyword evidence="2" id="KW-1185">Reference proteome</keyword>
<dbReference type="STRING" id="938405.SAMN02927895_04429"/>
<sequence length="275" mass="28986">MPLIAFVSPKGGVGKTTLAAHVAALLAQRGHQVLAIDLDPQNALRLQFGLPLREESGFLGEITRRPLWRQAMIETGYGVRVLPYGTVDPLAALETAQALQAEPELLVGPVREMLADPERIVILDSPPGPTSAMSALLPLVDLMVVVLLADAASAALIPQIASNRWLGRGRLATRAGERGVVVLNQVDLDAPLASAVFDGAAETLGARLVGAVCRDEAVAEALGDKRMLLDARDGPAAEDLRAVTDAIAARLRLAAPGQQGRRRGSFAALSDWGLR</sequence>